<dbReference type="InterPro" id="IPR051919">
    <property type="entry name" value="W-dependent_AOR"/>
</dbReference>
<dbReference type="PANTHER" id="PTHR30038:SF0">
    <property type="entry name" value="TUNGSTEN-CONTAINING ALDEHYDE FERREDOXIN OXIDOREDUCTASE"/>
    <property type="match status" value="1"/>
</dbReference>
<name>X1DGP2_9ZZZZ</name>
<accession>X1DGP2</accession>
<reference evidence="2" key="1">
    <citation type="journal article" date="2014" name="Front. Microbiol.">
        <title>High frequency of phylogenetically diverse reductive dehalogenase-homologous genes in deep subseafloor sedimentary metagenomes.</title>
        <authorList>
            <person name="Kawai M."/>
            <person name="Futagami T."/>
            <person name="Toyoda A."/>
            <person name="Takaki Y."/>
            <person name="Nishi S."/>
            <person name="Hori S."/>
            <person name="Arai W."/>
            <person name="Tsubouchi T."/>
            <person name="Morono Y."/>
            <person name="Uchiyama I."/>
            <person name="Ito T."/>
            <person name="Fujiyama A."/>
            <person name="Inagaki F."/>
            <person name="Takami H."/>
        </authorList>
    </citation>
    <scope>NUCLEOTIDE SEQUENCE</scope>
    <source>
        <strain evidence="2">Expedition CK06-06</strain>
    </source>
</reference>
<dbReference type="PANTHER" id="PTHR30038">
    <property type="entry name" value="ALDEHYDE FERREDOXIN OXIDOREDUCTASE"/>
    <property type="match status" value="1"/>
</dbReference>
<proteinExistence type="predicted"/>
<organism evidence="2">
    <name type="scientific">marine sediment metagenome</name>
    <dbReference type="NCBI Taxonomy" id="412755"/>
    <lineage>
        <taxon>unclassified sequences</taxon>
        <taxon>metagenomes</taxon>
        <taxon>ecological metagenomes</taxon>
    </lineage>
</organism>
<dbReference type="InterPro" id="IPR036503">
    <property type="entry name" value="Ald_Fedxn_OxRdtase_N_sf"/>
</dbReference>
<protein>
    <recommendedName>
        <fullName evidence="1">Aldehyde ferredoxin oxidoreductase N-terminal domain-containing protein</fullName>
    </recommendedName>
</protein>
<dbReference type="AlphaFoldDB" id="X1DGP2"/>
<dbReference type="Gene3D" id="3.60.9.10">
    <property type="entry name" value="Aldehyde ferredoxin oxidoreductase, N-terminal domain"/>
    <property type="match status" value="1"/>
</dbReference>
<dbReference type="EMBL" id="BART01019735">
    <property type="protein sequence ID" value="GAG95591.1"/>
    <property type="molecule type" value="Genomic_DNA"/>
</dbReference>
<feature type="non-terminal residue" evidence="2">
    <location>
        <position position="213"/>
    </location>
</feature>
<dbReference type="GO" id="GO:0051536">
    <property type="term" value="F:iron-sulfur cluster binding"/>
    <property type="evidence" value="ECO:0007669"/>
    <property type="project" value="InterPro"/>
</dbReference>
<dbReference type="InterPro" id="IPR013983">
    <property type="entry name" value="Ald_Fedxn_OxRdtase_N"/>
</dbReference>
<dbReference type="SMART" id="SM00790">
    <property type="entry name" value="AFOR_N"/>
    <property type="match status" value="1"/>
</dbReference>
<dbReference type="Pfam" id="PF02730">
    <property type="entry name" value="AFOR_N"/>
    <property type="match status" value="1"/>
</dbReference>
<sequence>MNGYAGKILRVNLTEESHTIIDTAEYAEEWVGGHGMGSAIFYDIVVKENQRDLADMDGFDPANVVTLMTSPLCGTLVPGASGRTEVQAIGVQSYPIGWFTRSNFGGRFSAMLKFAQWDGVVIEGQADKPVWIDIRDDEVQIRTCEELSLWGMDTWECQTAIWDFIAGSKKYGTDWIEPNVTNNAITTQKPAVLAIGQAGENLSRMACLVHDAG</sequence>
<gene>
    <name evidence="2" type="ORF">S01H4_36849</name>
</gene>
<evidence type="ECO:0000259" key="1">
    <source>
        <dbReference type="SMART" id="SM00790"/>
    </source>
</evidence>
<comment type="caution">
    <text evidence="2">The sequence shown here is derived from an EMBL/GenBank/DDBJ whole genome shotgun (WGS) entry which is preliminary data.</text>
</comment>
<dbReference type="SUPFAM" id="SSF56228">
    <property type="entry name" value="Aldehyde ferredoxin oxidoreductase, N-terminal domain"/>
    <property type="match status" value="1"/>
</dbReference>
<feature type="domain" description="Aldehyde ferredoxin oxidoreductase N-terminal" evidence="1">
    <location>
        <begin position="4"/>
        <end position="213"/>
    </location>
</feature>
<dbReference type="GO" id="GO:0016625">
    <property type="term" value="F:oxidoreductase activity, acting on the aldehyde or oxo group of donors, iron-sulfur protein as acceptor"/>
    <property type="evidence" value="ECO:0007669"/>
    <property type="project" value="InterPro"/>
</dbReference>
<evidence type="ECO:0000313" key="2">
    <source>
        <dbReference type="EMBL" id="GAG95591.1"/>
    </source>
</evidence>